<gene>
    <name evidence="3" type="ORF">D187_001081</name>
</gene>
<organism evidence="3 4">
    <name type="scientific">Cystobacter fuscus (strain ATCC 25194 / DSM 2262 / NBRC 100088 / M29)</name>
    <dbReference type="NCBI Taxonomy" id="1242864"/>
    <lineage>
        <taxon>Bacteria</taxon>
        <taxon>Pseudomonadati</taxon>
        <taxon>Myxococcota</taxon>
        <taxon>Myxococcia</taxon>
        <taxon>Myxococcales</taxon>
        <taxon>Cystobacterineae</taxon>
        <taxon>Archangiaceae</taxon>
        <taxon>Cystobacter</taxon>
    </lineage>
</organism>
<feature type="compositionally biased region" description="Polar residues" evidence="2">
    <location>
        <begin position="1"/>
        <end position="20"/>
    </location>
</feature>
<dbReference type="InterPro" id="IPR028994">
    <property type="entry name" value="Integrin_alpha_N"/>
</dbReference>
<dbReference type="eggNOG" id="COG3170">
    <property type="taxonomic scope" value="Bacteria"/>
</dbReference>
<feature type="region of interest" description="Disordered" evidence="2">
    <location>
        <begin position="1"/>
        <end position="21"/>
    </location>
</feature>
<dbReference type="Gene3D" id="2.130.10.130">
    <property type="entry name" value="Integrin alpha, N-terminal"/>
    <property type="match status" value="4"/>
</dbReference>
<dbReference type="SUPFAM" id="SSF69318">
    <property type="entry name" value="Integrin alpha N-terminal domain"/>
    <property type="match status" value="2"/>
</dbReference>
<proteinExistence type="predicted"/>
<dbReference type="AlphaFoldDB" id="S9QXA3"/>
<evidence type="ECO:0000313" key="3">
    <source>
        <dbReference type="EMBL" id="EPX61298.1"/>
    </source>
</evidence>
<keyword evidence="4" id="KW-1185">Reference proteome</keyword>
<name>S9QXA3_CYSF2</name>
<dbReference type="Pfam" id="PF13517">
    <property type="entry name" value="FG-GAP_3"/>
    <property type="match status" value="5"/>
</dbReference>
<dbReference type="EMBL" id="ANAH02000010">
    <property type="protein sequence ID" value="EPX61298.1"/>
    <property type="molecule type" value="Genomic_DNA"/>
</dbReference>
<protein>
    <recommendedName>
        <fullName evidence="5">VCBS repeat-containing protein</fullName>
    </recommendedName>
</protein>
<reference evidence="3" key="1">
    <citation type="submission" date="2013-05" db="EMBL/GenBank/DDBJ databases">
        <title>Genome assembly of Cystobacter fuscus DSM 2262.</title>
        <authorList>
            <person name="Sharma G."/>
            <person name="Khatri I."/>
            <person name="Kaur C."/>
            <person name="Mayilraj S."/>
            <person name="Subramanian S."/>
        </authorList>
    </citation>
    <scope>NUCLEOTIDE SEQUENCE [LARGE SCALE GENOMIC DNA]</scope>
    <source>
        <strain evidence="3">DSM 2262</strain>
    </source>
</reference>
<dbReference type="PANTHER" id="PTHR46580">
    <property type="entry name" value="SENSOR KINASE-RELATED"/>
    <property type="match status" value="1"/>
</dbReference>
<dbReference type="Proteomes" id="UP000011682">
    <property type="component" value="Unassembled WGS sequence"/>
</dbReference>
<accession>S9QXA3</accession>
<evidence type="ECO:0000256" key="2">
    <source>
        <dbReference type="SAM" id="MobiDB-lite"/>
    </source>
</evidence>
<dbReference type="PANTHER" id="PTHR46580:SF4">
    <property type="entry name" value="ATP_GTP-BINDING PROTEIN"/>
    <property type="match status" value="1"/>
</dbReference>
<sequence length="943" mass="98528">MGSFLSSQSPSMTPPRTQTPYRPVGLLQLMRQISHWDKEPPERVAPFAALELHKGGKAVSRYLSSFIVASMAVGAACEPVRPVSPSGVVSSASPEVRLLKEPARVTALAVPASPDGCLSISYTLQQPDGERADVVVEVDAQGDGSFQRVTQAGSTDHEGLLARATSPEGVAHRFLWNRAVDVRAATSVNVRVSAQVPGAALDSRTVALALPAPGRGCDVWMDSSRVTSMQKDMPRLATSGDFDRDGKLDLILVMDYGPMLMMKGLGNGGFLPAVPLVLGFNLPDDAPPVAADLDGDGVLDLLWTRSYEQILFVARGLGDGSFAPVIQYGVQAGMQAGLLSAGGKSSLVVADFDGNGSPDVALKKGYSSLVLFLNQGDGTLSAVLPPGTYWPFTSRLATADLDEDGHQDLVATSYGRPFVVLLSNGDGTFRTQQQTGDVWMLDSALRDFDEDGHVDQVIAVPGSSTTELRLRRGNGQGGFSAAALVASVPGAPNPSGPTLLEADDLDGDGHLDLAVTIEQEQNAGREVRNTLNLVKGLGDGTFAPVVRLPSGRRPSFVTTGDFDGNGVSDVVTLQWETKDVRVWLGGPGRTTRTLPIGSEGLSAVGDFNGDGWTDVISTTGYSTTQVKMSLGGPGGLSNPGLVTTLNSATVALQVVHVDVGTTLDVVLYSSSGLVQLLLGNGDGTLRPAVALPLGSLVEHVESGDVNGDGKPDLVFIAGREASSGREARLLIGRGDGTFEPPVSLATGSLLRQAVLADLDRDGKLDVMVLRSGTGVGAEVLMGRGDGTFTPGPGLSLGDDAMTGQLRLADLDQDGVLDAVYCRDVYEQPKVKYSLQVLKGTGTGEFTRLGSYSTQGNCTTLTLADVDADGWWDVLSSNLNAGSVSVLRGVGQGVLAPDQCFGSYDSDSSYDTPHLSVLDANGDGRLDLLSGTGLLGRNALLLQR</sequence>
<dbReference type="InterPro" id="IPR013517">
    <property type="entry name" value="FG-GAP"/>
</dbReference>
<keyword evidence="1" id="KW-0732">Signal</keyword>
<evidence type="ECO:0000256" key="1">
    <source>
        <dbReference type="ARBA" id="ARBA00022729"/>
    </source>
</evidence>
<comment type="caution">
    <text evidence="3">The sequence shown here is derived from an EMBL/GenBank/DDBJ whole genome shotgun (WGS) entry which is preliminary data.</text>
</comment>
<evidence type="ECO:0008006" key="5">
    <source>
        <dbReference type="Google" id="ProtNLM"/>
    </source>
</evidence>
<evidence type="ECO:0000313" key="4">
    <source>
        <dbReference type="Proteomes" id="UP000011682"/>
    </source>
</evidence>